<name>A0A1B6I759_9HEMI</name>
<sequence>LMDDSVSCAWPSILNVVLDQLDIQNDNNLNLCNRMDILTEQYSKLNEKLMEVCSGSQFNSSTPSLNNYSNTDDTRSSIILSNTDRPKGNNNRSIGNKPGLGLRFSKQPQMESEPLHNLNSNKVVQSQTTLGLQSNLTCENEETVST</sequence>
<evidence type="ECO:0000256" key="1">
    <source>
        <dbReference type="SAM" id="MobiDB-lite"/>
    </source>
</evidence>
<gene>
    <name evidence="2" type="ORF">g.56997</name>
</gene>
<proteinExistence type="predicted"/>
<evidence type="ECO:0000313" key="2">
    <source>
        <dbReference type="EMBL" id="JAS82733.1"/>
    </source>
</evidence>
<feature type="compositionally biased region" description="Polar residues" evidence="1">
    <location>
        <begin position="61"/>
        <end position="94"/>
    </location>
</feature>
<accession>A0A1B6I759</accession>
<organism evidence="2">
    <name type="scientific">Homalodisca liturata</name>
    <dbReference type="NCBI Taxonomy" id="320908"/>
    <lineage>
        <taxon>Eukaryota</taxon>
        <taxon>Metazoa</taxon>
        <taxon>Ecdysozoa</taxon>
        <taxon>Arthropoda</taxon>
        <taxon>Hexapoda</taxon>
        <taxon>Insecta</taxon>
        <taxon>Pterygota</taxon>
        <taxon>Neoptera</taxon>
        <taxon>Paraneoptera</taxon>
        <taxon>Hemiptera</taxon>
        <taxon>Auchenorrhyncha</taxon>
        <taxon>Membracoidea</taxon>
        <taxon>Cicadellidae</taxon>
        <taxon>Cicadellinae</taxon>
        <taxon>Proconiini</taxon>
        <taxon>Homalodisca</taxon>
    </lineage>
</organism>
<protein>
    <submittedName>
        <fullName evidence="2">Uncharacterized protein</fullName>
    </submittedName>
</protein>
<feature type="non-terminal residue" evidence="2">
    <location>
        <position position="1"/>
    </location>
</feature>
<feature type="non-terminal residue" evidence="2">
    <location>
        <position position="146"/>
    </location>
</feature>
<reference evidence="2" key="1">
    <citation type="submission" date="2015-11" db="EMBL/GenBank/DDBJ databases">
        <title>De novo transcriptome assembly of four potential Pierce s Disease insect vectors from Arizona vineyards.</title>
        <authorList>
            <person name="Tassone E.E."/>
        </authorList>
    </citation>
    <scope>NUCLEOTIDE SEQUENCE</scope>
</reference>
<dbReference type="AlphaFoldDB" id="A0A1B6I759"/>
<feature type="region of interest" description="Disordered" evidence="1">
    <location>
        <begin position="61"/>
        <end position="104"/>
    </location>
</feature>
<dbReference type="EMBL" id="GECU01024973">
    <property type="protein sequence ID" value="JAS82733.1"/>
    <property type="molecule type" value="Transcribed_RNA"/>
</dbReference>